<dbReference type="EMBL" id="JBHUON010000014">
    <property type="protein sequence ID" value="MFD2865523.1"/>
    <property type="molecule type" value="Genomic_DNA"/>
</dbReference>
<gene>
    <name evidence="1" type="ORF">ACFSYC_12555</name>
</gene>
<comment type="caution">
    <text evidence="1">The sequence shown here is derived from an EMBL/GenBank/DDBJ whole genome shotgun (WGS) entry which is preliminary data.</text>
</comment>
<protein>
    <submittedName>
        <fullName evidence="1">Uncharacterized protein</fullName>
    </submittedName>
</protein>
<name>A0ABW5XQL8_9SPHI</name>
<proteinExistence type="predicted"/>
<organism evidence="1 2">
    <name type="scientific">Mucilaginibacter antarcticus</name>
    <dbReference type="NCBI Taxonomy" id="1855725"/>
    <lineage>
        <taxon>Bacteria</taxon>
        <taxon>Pseudomonadati</taxon>
        <taxon>Bacteroidota</taxon>
        <taxon>Sphingobacteriia</taxon>
        <taxon>Sphingobacteriales</taxon>
        <taxon>Sphingobacteriaceae</taxon>
        <taxon>Mucilaginibacter</taxon>
    </lineage>
</organism>
<evidence type="ECO:0000313" key="1">
    <source>
        <dbReference type="EMBL" id="MFD2865523.1"/>
    </source>
</evidence>
<evidence type="ECO:0000313" key="2">
    <source>
        <dbReference type="Proteomes" id="UP001597601"/>
    </source>
</evidence>
<accession>A0ABW5XQL8</accession>
<dbReference type="RefSeq" id="WP_377127986.1">
    <property type="nucleotide sequence ID" value="NZ_JBHUON010000014.1"/>
</dbReference>
<reference evidence="2" key="1">
    <citation type="journal article" date="2019" name="Int. J. Syst. Evol. Microbiol.">
        <title>The Global Catalogue of Microorganisms (GCM) 10K type strain sequencing project: providing services to taxonomists for standard genome sequencing and annotation.</title>
        <authorList>
            <consortium name="The Broad Institute Genomics Platform"/>
            <consortium name="The Broad Institute Genome Sequencing Center for Infectious Disease"/>
            <person name="Wu L."/>
            <person name="Ma J."/>
        </authorList>
    </citation>
    <scope>NUCLEOTIDE SEQUENCE [LARGE SCALE GENOMIC DNA]</scope>
    <source>
        <strain evidence="2">KCTC 52232</strain>
    </source>
</reference>
<keyword evidence="2" id="KW-1185">Reference proteome</keyword>
<sequence length="46" mass="5337">MLSLIITSLVFNEKHRDYLSVEDVAVAIIDKAKKPKNVRKRFTDAY</sequence>
<dbReference type="Proteomes" id="UP001597601">
    <property type="component" value="Unassembled WGS sequence"/>
</dbReference>